<feature type="signal peptide" evidence="1">
    <location>
        <begin position="1"/>
        <end position="25"/>
    </location>
</feature>
<evidence type="ECO:0000256" key="1">
    <source>
        <dbReference type="SAM" id="SignalP"/>
    </source>
</evidence>
<dbReference type="SUPFAM" id="SSF54001">
    <property type="entry name" value="Cysteine proteinases"/>
    <property type="match status" value="1"/>
</dbReference>
<dbReference type="PANTHER" id="PTHR35532:SF5">
    <property type="entry name" value="CARBOHYDRATE-BINDING DOMAIN-CONTAINING PROTEIN"/>
    <property type="match status" value="1"/>
</dbReference>
<feature type="chain" id="PRO_5019105981" evidence="1">
    <location>
        <begin position="26"/>
        <end position="400"/>
    </location>
</feature>
<sequence>MLQNMKCVLGLFMLCLLACTENKYAGIPEKYHALLDQALVKAGDNATELTAALKNAPDTQKEGMAFLIAYMPERDLKELTADFLLENTAYAYQAREKYVWAREIPDTVFLNDVLPYVSLNETREGWRKEFYERFGKYVQHCKTIFEAIDSVNRNVRDEVLVDYNTKREKPDQSPFESMRQHMASCTGLSILLTDAFRAVGIPSRVAGTPNWHDERGNHNWTEVWADGNWYFTEFYFPGQLNNAWFFADAGKAVKNDQQKAIYASSFKPTGTYFPLVWDENIRYVPAANVTDFYTDLYKSHLETISADGNHVPLRIMMFTDNACVQNSEDRVAANLDIFCGKLQMGGGRTAGPTQDMNDVLTFMLEKNQTYTVKYANEAGKMKEVEVKLGEQPVELKLYMK</sequence>
<feature type="domain" description="Transglutaminase-like" evidence="2">
    <location>
        <begin position="138"/>
        <end position="231"/>
    </location>
</feature>
<organism evidence="3 4">
    <name type="scientific">Odoribacter splanchnicus</name>
    <dbReference type="NCBI Taxonomy" id="28118"/>
    <lineage>
        <taxon>Bacteria</taxon>
        <taxon>Pseudomonadati</taxon>
        <taxon>Bacteroidota</taxon>
        <taxon>Bacteroidia</taxon>
        <taxon>Bacteroidales</taxon>
        <taxon>Odoribacteraceae</taxon>
        <taxon>Odoribacter</taxon>
    </lineage>
</organism>
<comment type="caution">
    <text evidence="3">The sequence shown here is derived from an EMBL/GenBank/DDBJ whole genome shotgun (WGS) entry which is preliminary data.</text>
</comment>
<keyword evidence="1" id="KW-0732">Signal</keyword>
<dbReference type="InterPro" id="IPR002931">
    <property type="entry name" value="Transglutaminase-like"/>
</dbReference>
<evidence type="ECO:0000313" key="4">
    <source>
        <dbReference type="Proteomes" id="UP000284243"/>
    </source>
</evidence>
<reference evidence="3 4" key="1">
    <citation type="submission" date="2018-08" db="EMBL/GenBank/DDBJ databases">
        <title>A genome reference for cultivated species of the human gut microbiota.</title>
        <authorList>
            <person name="Zou Y."/>
            <person name="Xue W."/>
            <person name="Luo G."/>
        </authorList>
    </citation>
    <scope>NUCLEOTIDE SEQUENCE [LARGE SCALE GENOMIC DNA]</scope>
    <source>
        <strain evidence="3 4">AF16-14</strain>
    </source>
</reference>
<evidence type="ECO:0000313" key="3">
    <source>
        <dbReference type="EMBL" id="RGU59019.1"/>
    </source>
</evidence>
<dbReference type="Gene3D" id="3.10.620.30">
    <property type="match status" value="1"/>
</dbReference>
<gene>
    <name evidence="3" type="ORF">DWW57_01070</name>
</gene>
<evidence type="ECO:0000259" key="2">
    <source>
        <dbReference type="Pfam" id="PF01841"/>
    </source>
</evidence>
<dbReference type="InterPro" id="IPR038765">
    <property type="entry name" value="Papain-like_cys_pep_sf"/>
</dbReference>
<dbReference type="AlphaFoldDB" id="A0A412TZ12"/>
<proteinExistence type="predicted"/>
<dbReference type="PANTHER" id="PTHR35532">
    <property type="entry name" value="SIMILAR TO POLYHYDROXYALKANOATE DEPOLYMERASE"/>
    <property type="match status" value="1"/>
</dbReference>
<accession>A0A412TZ12</accession>
<dbReference type="EMBL" id="QRYC01000001">
    <property type="protein sequence ID" value="RGU59019.1"/>
    <property type="molecule type" value="Genomic_DNA"/>
</dbReference>
<name>A0A412TZ12_9BACT</name>
<protein>
    <submittedName>
        <fullName evidence="3">Transglutaminase domain-containing protein</fullName>
    </submittedName>
</protein>
<dbReference type="Pfam" id="PF01841">
    <property type="entry name" value="Transglut_core"/>
    <property type="match status" value="1"/>
</dbReference>
<dbReference type="Proteomes" id="UP000284243">
    <property type="component" value="Unassembled WGS sequence"/>
</dbReference>